<protein>
    <submittedName>
        <fullName evidence="1">Uncharacterized protein</fullName>
    </submittedName>
</protein>
<evidence type="ECO:0000313" key="2">
    <source>
        <dbReference type="Proteomes" id="UP000068167"/>
    </source>
</evidence>
<dbReference type="AlphaFoldDB" id="A0A0K1S0T2"/>
<dbReference type="KEGG" id="mpk:VL20_2496"/>
<name>A0A0K1S0T2_9CHRO</name>
<accession>A0A0K1S0T2</accession>
<gene>
    <name evidence="1" type="ORF">VL20_2496</name>
</gene>
<proteinExistence type="predicted"/>
<dbReference type="Proteomes" id="UP000068167">
    <property type="component" value="Chromosome"/>
</dbReference>
<evidence type="ECO:0000313" key="1">
    <source>
        <dbReference type="EMBL" id="AKV67581.1"/>
    </source>
</evidence>
<reference evidence="1 2" key="1">
    <citation type="journal article" date="2016" name="Stand. Genomic Sci.">
        <title>Complete genome sequence and genomic characterization of Microcystis panniformis FACHB 1757 by third-generation sequencing.</title>
        <authorList>
            <person name="Zhang J.Y."/>
            <person name="Guan R."/>
            <person name="Zhang H.J."/>
            <person name="Li H."/>
            <person name="Xiao P."/>
            <person name="Yu G.L."/>
            <person name="Du L."/>
            <person name="Cao D.M."/>
            <person name="Zhu B.C."/>
            <person name="Li R.H."/>
            <person name="Lu Z.H."/>
        </authorList>
    </citation>
    <scope>NUCLEOTIDE SEQUENCE [LARGE SCALE GENOMIC DNA]</scope>
    <source>
        <strain evidence="1 2">FACHB-1757</strain>
    </source>
</reference>
<dbReference type="EMBL" id="CP011339">
    <property type="protein sequence ID" value="AKV67581.1"/>
    <property type="molecule type" value="Genomic_DNA"/>
</dbReference>
<sequence length="63" mass="7497">MFGGANFGIGTDSYLLKTEYRDIIRVCRILNHLLRIDAIEIWFFIFVKYGPTREDEPWKIKIC</sequence>
<organism evidence="1 2">
    <name type="scientific">Microcystis panniformis FACHB-1757</name>
    <dbReference type="NCBI Taxonomy" id="1638788"/>
    <lineage>
        <taxon>Bacteria</taxon>
        <taxon>Bacillati</taxon>
        <taxon>Cyanobacteriota</taxon>
        <taxon>Cyanophyceae</taxon>
        <taxon>Oscillatoriophycideae</taxon>
        <taxon>Chroococcales</taxon>
        <taxon>Microcystaceae</taxon>
        <taxon>Microcystis</taxon>
    </lineage>
</organism>
<dbReference type="PATRIC" id="fig|1638788.3.peg.2509"/>
<keyword evidence="2" id="KW-1185">Reference proteome</keyword>